<dbReference type="InterPro" id="IPR029044">
    <property type="entry name" value="Nucleotide-diphossugar_trans"/>
</dbReference>
<dbReference type="GO" id="GO:0000902">
    <property type="term" value="P:cell morphogenesis"/>
    <property type="evidence" value="ECO:0007669"/>
    <property type="project" value="UniProtKB-UniRule"/>
</dbReference>
<dbReference type="Gene3D" id="2.160.10.10">
    <property type="entry name" value="Hexapeptide repeat proteins"/>
    <property type="match status" value="1"/>
</dbReference>
<evidence type="ECO:0000256" key="13">
    <source>
        <dbReference type="ARBA" id="ARBA00023315"/>
    </source>
</evidence>
<dbReference type="SUPFAM" id="SSF51161">
    <property type="entry name" value="Trimeric LpxA-like enzymes"/>
    <property type="match status" value="1"/>
</dbReference>
<sequence>MDVTAIVMAAGEGTRMKSNHAKVSHKILGKPMACWVIDAALEAGCNRVVVVVGSHSDEVRALIADAYEGTPHASAIECVEQAERLGTGHAVRTALEATGINAGPVVVLNGDLPLIQAQTIRTFAETVSGGAHAGAVLTFTPPVPFGYGRIELDADGGVNRIIEQKDCTPEQNAELLECNAGCYAFDGALLAAHIGEITNDNAQAEYYLPDMVEILKSHGHGVTIFHCDDYRDGLGVNSRVQLAELTAIARDRINERLMTEGVTFIDPAQAWIDPDARIGRDTVVWPQTHLIGACTVGEGCQLGPNTRLTDARVGNDCVLDETVGIDVVIENGVTCGPRCYLRQGTHLLDRAHVGTHVEIKKSTIGEGSKVPHLSYIGDTTMGSDVNVGAGSITCNYDGKNKNATVIGDRVFIGSDTMMVAPVNIGDDAITGASSCITRDVPSGALGLERSDQRILEGYTERRRARL</sequence>
<keyword evidence="13 18" id="KW-0012">Acyltransferase</keyword>
<comment type="similarity">
    <text evidence="2 18">In the C-terminal section; belongs to the transferase hexapeptide repeat family.</text>
</comment>
<feature type="binding site" evidence="18">
    <location>
        <position position="163"/>
    </location>
    <ligand>
        <name>UDP-N-acetyl-alpha-D-glucosamine</name>
        <dbReference type="ChEBI" id="CHEBI:57705"/>
    </ligand>
</feature>
<dbReference type="GO" id="GO:0006048">
    <property type="term" value="P:UDP-N-acetylglucosamine biosynthetic process"/>
    <property type="evidence" value="ECO:0007669"/>
    <property type="project" value="UniProtKB-UniPathway"/>
</dbReference>
<dbReference type="InterPro" id="IPR038009">
    <property type="entry name" value="GlmU_C_LbH"/>
</dbReference>
<dbReference type="Pfam" id="PF14602">
    <property type="entry name" value="Hexapep_2"/>
    <property type="match status" value="1"/>
</dbReference>
<comment type="catalytic activity">
    <reaction evidence="16 18">
        <text>N-acetyl-alpha-D-glucosamine 1-phosphate + UTP + H(+) = UDP-N-acetyl-alpha-D-glucosamine + diphosphate</text>
        <dbReference type="Rhea" id="RHEA:13509"/>
        <dbReference type="ChEBI" id="CHEBI:15378"/>
        <dbReference type="ChEBI" id="CHEBI:33019"/>
        <dbReference type="ChEBI" id="CHEBI:46398"/>
        <dbReference type="ChEBI" id="CHEBI:57705"/>
        <dbReference type="ChEBI" id="CHEBI:57776"/>
        <dbReference type="EC" id="2.7.7.23"/>
    </reaction>
</comment>
<dbReference type="GO" id="GO:0005737">
    <property type="term" value="C:cytoplasm"/>
    <property type="evidence" value="ECO:0007669"/>
    <property type="project" value="UniProtKB-SubCell"/>
</dbReference>
<accession>B6GDR1</accession>
<keyword evidence="8 18" id="KW-0677">Repeat</keyword>
<dbReference type="RefSeq" id="WP_006721870.1">
    <property type="nucleotide sequence ID" value="NZ_CP085935.1"/>
</dbReference>
<dbReference type="GO" id="GO:0071555">
    <property type="term" value="P:cell wall organization"/>
    <property type="evidence" value="ECO:0007669"/>
    <property type="project" value="UniProtKB-KW"/>
</dbReference>
<dbReference type="GO" id="GO:0009252">
    <property type="term" value="P:peptidoglycan biosynthetic process"/>
    <property type="evidence" value="ECO:0007669"/>
    <property type="project" value="UniProtKB-UniRule"/>
</dbReference>
<feature type="binding site" evidence="18">
    <location>
        <position position="432"/>
    </location>
    <ligand>
        <name>acetyl-CoA</name>
        <dbReference type="ChEBI" id="CHEBI:57288"/>
    </ligand>
</feature>
<dbReference type="CDD" id="cd02540">
    <property type="entry name" value="GT2_GlmU_N_bac"/>
    <property type="match status" value="1"/>
</dbReference>
<comment type="subcellular location">
    <subcellularLocation>
        <location evidence="1 18">Cytoplasm</location>
    </subcellularLocation>
</comment>
<evidence type="ECO:0000256" key="14">
    <source>
        <dbReference type="ARBA" id="ARBA00023316"/>
    </source>
</evidence>
<evidence type="ECO:0000256" key="16">
    <source>
        <dbReference type="ARBA" id="ARBA00048493"/>
    </source>
</evidence>
<dbReference type="PANTHER" id="PTHR43584:SF3">
    <property type="entry name" value="BIFUNCTIONAL PROTEIN GLMU"/>
    <property type="match status" value="1"/>
</dbReference>
<evidence type="ECO:0000256" key="17">
    <source>
        <dbReference type="ARBA" id="ARBA00049628"/>
    </source>
</evidence>
<reference evidence="20 21" key="1">
    <citation type="submission" date="2008-10" db="EMBL/GenBank/DDBJ databases">
        <title>Draft genome sequence of Collinsella stercoris (DSM 13279).</title>
        <authorList>
            <person name="Sudarsanam P."/>
            <person name="Ley R."/>
            <person name="Guruge J."/>
            <person name="Turnbaugh P.J."/>
            <person name="Mahowald M."/>
            <person name="Liep D."/>
            <person name="Gordon J."/>
        </authorList>
    </citation>
    <scope>NUCLEOTIDE SEQUENCE [LARGE SCALE GENOMIC DNA]</scope>
    <source>
        <strain evidence="20 21">DSM 13279</strain>
    </source>
</reference>
<reference evidence="20 21" key="2">
    <citation type="submission" date="2008-10" db="EMBL/GenBank/DDBJ databases">
        <authorList>
            <person name="Fulton L."/>
            <person name="Clifton S."/>
            <person name="Fulton B."/>
            <person name="Xu J."/>
            <person name="Minx P."/>
            <person name="Pepin K.H."/>
            <person name="Johnson M."/>
            <person name="Thiruvilangam P."/>
            <person name="Bhonagiri V."/>
            <person name="Nash W.E."/>
            <person name="Mardis E.R."/>
            <person name="Wilson R.K."/>
        </authorList>
    </citation>
    <scope>NUCLEOTIDE SEQUENCE [LARGE SCALE GENOMIC DNA]</scope>
    <source>
        <strain evidence="20 21">DSM 13279</strain>
    </source>
</reference>
<evidence type="ECO:0000256" key="3">
    <source>
        <dbReference type="ARBA" id="ARBA00007947"/>
    </source>
</evidence>
<comment type="caution">
    <text evidence="18">Lacks conserved residue(s) required for the propagation of feature annotation.</text>
</comment>
<comment type="pathway">
    <text evidence="18">Nucleotide-sugar biosynthesis; UDP-N-acetyl-alpha-D-glucosamine biosynthesis; N-acetyl-alpha-D-glucosamine 1-phosphate from alpha-D-glucosamine 6-phosphate (route II): step 2/2.</text>
</comment>
<dbReference type="OrthoDB" id="9775031at2"/>
<dbReference type="AlphaFoldDB" id="B6GDR1"/>
<dbReference type="EC" id="2.7.7.23" evidence="18"/>
<dbReference type="Gene3D" id="3.90.550.10">
    <property type="entry name" value="Spore Coat Polysaccharide Biosynthesis Protein SpsA, Chain A"/>
    <property type="match status" value="1"/>
</dbReference>
<feature type="binding site" evidence="18">
    <location>
        <position position="389"/>
    </location>
    <ligand>
        <name>acetyl-CoA</name>
        <dbReference type="ChEBI" id="CHEBI:57288"/>
    </ligand>
</feature>
<feature type="active site" description="Proton acceptor" evidence="18">
    <location>
        <position position="372"/>
    </location>
</feature>
<evidence type="ECO:0000256" key="4">
    <source>
        <dbReference type="ARBA" id="ARBA00022490"/>
    </source>
</evidence>
<gene>
    <name evidence="18 20" type="primary">glmU</name>
    <name evidence="20" type="ORF">COLSTE_02244</name>
</gene>
<feature type="binding site" evidence="18">
    <location>
        <position position="375"/>
    </location>
    <ligand>
        <name>UDP-N-acetyl-alpha-D-glucosamine</name>
        <dbReference type="ChEBI" id="CHEBI:57705"/>
    </ligand>
</feature>
<dbReference type="GO" id="GO:0016020">
    <property type="term" value="C:membrane"/>
    <property type="evidence" value="ECO:0007669"/>
    <property type="project" value="GOC"/>
</dbReference>
<feature type="binding site" evidence="18">
    <location>
        <position position="237"/>
    </location>
    <ligand>
        <name>Mg(2+)</name>
        <dbReference type="ChEBI" id="CHEBI:18420"/>
    </ligand>
</feature>
<feature type="binding site" evidence="18">
    <location>
        <position position="360"/>
    </location>
    <ligand>
        <name>UDP-N-acetyl-alpha-D-glucosamine</name>
        <dbReference type="ChEBI" id="CHEBI:57705"/>
    </ligand>
</feature>
<evidence type="ECO:0000256" key="11">
    <source>
        <dbReference type="ARBA" id="ARBA00022984"/>
    </source>
</evidence>
<keyword evidence="7 18" id="KW-0479">Metal-binding</keyword>
<evidence type="ECO:0000256" key="9">
    <source>
        <dbReference type="ARBA" id="ARBA00022842"/>
    </source>
</evidence>
<evidence type="ECO:0000256" key="12">
    <source>
        <dbReference type="ARBA" id="ARBA00023268"/>
    </source>
</evidence>
<dbReference type="InterPro" id="IPR011004">
    <property type="entry name" value="Trimer_LpxA-like_sf"/>
</dbReference>
<feature type="binding site" evidence="18">
    <location>
        <position position="22"/>
    </location>
    <ligand>
        <name>UDP-N-acetyl-alpha-D-glucosamine</name>
        <dbReference type="ChEBI" id="CHEBI:57705"/>
    </ligand>
</feature>
<dbReference type="GO" id="GO:0000287">
    <property type="term" value="F:magnesium ion binding"/>
    <property type="evidence" value="ECO:0007669"/>
    <property type="project" value="UniProtKB-UniRule"/>
</dbReference>
<evidence type="ECO:0000259" key="19">
    <source>
        <dbReference type="Pfam" id="PF12804"/>
    </source>
</evidence>
<feature type="binding site" evidence="18">
    <location>
        <begin position="86"/>
        <end position="87"/>
    </location>
    <ligand>
        <name>UDP-N-acetyl-alpha-D-glucosamine</name>
        <dbReference type="ChEBI" id="CHEBI:57705"/>
    </ligand>
</feature>
<dbReference type="HAMAP" id="MF_01631">
    <property type="entry name" value="GlmU"/>
    <property type="match status" value="1"/>
</dbReference>
<dbReference type="UniPathway" id="UPA00113">
    <property type="reaction ID" value="UER00532"/>
</dbReference>
<comment type="cofactor">
    <cofactor evidence="18">
        <name>Mg(2+)</name>
        <dbReference type="ChEBI" id="CHEBI:18420"/>
    </cofactor>
    <text evidence="18">Binds 1 Mg(2+) ion per subunit.</text>
</comment>
<comment type="pathway">
    <text evidence="18">Nucleotide-sugar biosynthesis; UDP-N-acetyl-alpha-D-glucosamine biosynthesis; UDP-N-acetyl-alpha-D-glucosamine from N-acetyl-alpha-D-glucosamine 1-phosphate: step 1/1.</text>
</comment>
<dbReference type="GO" id="GO:0003977">
    <property type="term" value="F:UDP-N-acetylglucosamine diphosphorylase activity"/>
    <property type="evidence" value="ECO:0007669"/>
    <property type="project" value="UniProtKB-UniRule"/>
</dbReference>
<evidence type="ECO:0000313" key="21">
    <source>
        <dbReference type="Proteomes" id="UP000003560"/>
    </source>
</evidence>
<dbReference type="InterPro" id="IPR001451">
    <property type="entry name" value="Hexapep"/>
</dbReference>
<dbReference type="EC" id="2.3.1.157" evidence="18"/>
<evidence type="ECO:0000256" key="15">
    <source>
        <dbReference type="ARBA" id="ARBA00048247"/>
    </source>
</evidence>
<dbReference type="GO" id="GO:0009245">
    <property type="term" value="P:lipid A biosynthetic process"/>
    <property type="evidence" value="ECO:0007669"/>
    <property type="project" value="UniProtKB-UniRule"/>
</dbReference>
<organism evidence="20 21">
    <name type="scientific">Collinsella stercoris DSM 13279</name>
    <dbReference type="NCBI Taxonomy" id="445975"/>
    <lineage>
        <taxon>Bacteria</taxon>
        <taxon>Bacillati</taxon>
        <taxon>Actinomycetota</taxon>
        <taxon>Coriobacteriia</taxon>
        <taxon>Coriobacteriales</taxon>
        <taxon>Coriobacteriaceae</taxon>
        <taxon>Collinsella</taxon>
    </lineage>
</organism>
<keyword evidence="4 18" id="KW-0963">Cytoplasm</keyword>
<evidence type="ECO:0000256" key="2">
    <source>
        <dbReference type="ARBA" id="ARBA00007707"/>
    </source>
</evidence>
<dbReference type="eggNOG" id="COG1207">
    <property type="taxonomic scope" value="Bacteria"/>
</dbReference>
<keyword evidence="10 18" id="KW-0133">Cell shape</keyword>
<feature type="binding site" evidence="18">
    <location>
        <position position="342"/>
    </location>
    <ligand>
        <name>UDP-N-acetyl-alpha-D-glucosamine</name>
        <dbReference type="ChEBI" id="CHEBI:57705"/>
    </ligand>
</feature>
<dbReference type="Pfam" id="PF00132">
    <property type="entry name" value="Hexapep"/>
    <property type="match status" value="1"/>
</dbReference>
<evidence type="ECO:0000256" key="8">
    <source>
        <dbReference type="ARBA" id="ARBA00022737"/>
    </source>
</evidence>
<keyword evidence="9 18" id="KW-0460">Magnesium</keyword>
<feature type="binding site" evidence="18">
    <location>
        <position position="414"/>
    </location>
    <ligand>
        <name>acetyl-CoA</name>
        <dbReference type="ChEBI" id="CHEBI:57288"/>
    </ligand>
</feature>
<dbReference type="NCBIfam" id="TIGR01173">
    <property type="entry name" value="glmU"/>
    <property type="match status" value="1"/>
</dbReference>
<keyword evidence="14 18" id="KW-0961">Cell wall biogenesis/degradation</keyword>
<feature type="binding site" evidence="18">
    <location>
        <position position="179"/>
    </location>
    <ligand>
        <name>UDP-N-acetyl-alpha-D-glucosamine</name>
        <dbReference type="ChEBI" id="CHEBI:57705"/>
    </ligand>
</feature>
<dbReference type="GeneID" id="98002310"/>
<comment type="function">
    <text evidence="17 18">Catalyzes the last two sequential reactions in the de novo biosynthetic pathway for UDP-N-acetylglucosamine (UDP-GlcNAc). The C-terminal domain catalyzes the transfer of acetyl group from acetyl coenzyme A to glucosamine-1-phosphate (GlcN-1-P) to produce N-acetylglucosamine-1-phosphate (GlcNAc-1-P), which is converted into UDP-GlcNAc by the transfer of uridine 5-monophosphate (from uridine 5-triphosphate), a reaction catalyzed by the N-terminal domain.</text>
</comment>
<feature type="binding site" evidence="18">
    <location>
        <begin position="395"/>
        <end position="396"/>
    </location>
    <ligand>
        <name>acetyl-CoA</name>
        <dbReference type="ChEBI" id="CHEBI:57288"/>
    </ligand>
</feature>
<feature type="region of interest" description="Linker" evidence="18">
    <location>
        <begin position="240"/>
        <end position="260"/>
    </location>
</feature>
<evidence type="ECO:0000256" key="7">
    <source>
        <dbReference type="ARBA" id="ARBA00022723"/>
    </source>
</evidence>
<dbReference type="HOGENOM" id="CLU_029499_15_2_11"/>
<dbReference type="SUPFAM" id="SSF53448">
    <property type="entry name" value="Nucleotide-diphospho-sugar transferases"/>
    <property type="match status" value="1"/>
</dbReference>
<feature type="region of interest" description="N-acetyltransferase" evidence="18">
    <location>
        <begin position="261"/>
        <end position="466"/>
    </location>
</feature>
<dbReference type="InterPro" id="IPR050065">
    <property type="entry name" value="GlmU-like"/>
</dbReference>
<keyword evidence="11 18" id="KW-0573">Peptidoglycan synthesis</keyword>
<dbReference type="InterPro" id="IPR025877">
    <property type="entry name" value="MobA-like_NTP_Trfase"/>
</dbReference>
<feature type="domain" description="MobA-like NTP transferase" evidence="19">
    <location>
        <begin position="5"/>
        <end position="137"/>
    </location>
</feature>
<dbReference type="GO" id="GO:0008360">
    <property type="term" value="P:regulation of cell shape"/>
    <property type="evidence" value="ECO:0007669"/>
    <property type="project" value="UniProtKB-KW"/>
</dbReference>
<dbReference type="CDD" id="cd03353">
    <property type="entry name" value="LbH_GlmU_C"/>
    <property type="match status" value="1"/>
</dbReference>
<comment type="pathway">
    <text evidence="18">Bacterial outer membrane biogenesis; LPS lipid A biosynthesis.</text>
</comment>
<feature type="region of interest" description="Pyrophosphorylase" evidence="18">
    <location>
        <begin position="1"/>
        <end position="239"/>
    </location>
</feature>
<dbReference type="Pfam" id="PF12804">
    <property type="entry name" value="NTP_transf_3"/>
    <property type="match status" value="1"/>
</dbReference>
<dbReference type="UniPathway" id="UPA00973"/>
<dbReference type="STRING" id="445975.COLSTE_02244"/>
<keyword evidence="6 18" id="KW-0548">Nucleotidyltransferase</keyword>
<evidence type="ECO:0000256" key="1">
    <source>
        <dbReference type="ARBA" id="ARBA00004496"/>
    </source>
</evidence>
<evidence type="ECO:0000256" key="5">
    <source>
        <dbReference type="ARBA" id="ARBA00022679"/>
    </source>
</evidence>
<protein>
    <recommendedName>
        <fullName evidence="18">Bifunctional protein GlmU</fullName>
    </recommendedName>
    <domain>
        <recommendedName>
            <fullName evidence="18">UDP-N-acetylglucosamine pyrophosphorylase</fullName>
            <ecNumber evidence="18">2.7.7.23</ecNumber>
        </recommendedName>
        <alternativeName>
            <fullName evidence="18">N-acetylglucosamine-1-phosphate uridyltransferase</fullName>
        </alternativeName>
    </domain>
    <domain>
        <recommendedName>
            <fullName evidence="18">Glucosamine-1-phosphate N-acetyltransferase</fullName>
            <ecNumber evidence="18">2.3.1.157</ecNumber>
        </recommendedName>
    </domain>
</protein>
<evidence type="ECO:0000313" key="20">
    <source>
        <dbReference type="EMBL" id="EEA89586.1"/>
    </source>
</evidence>
<dbReference type="GO" id="GO:0019134">
    <property type="term" value="F:glucosamine-1-phosphate N-acetyltransferase activity"/>
    <property type="evidence" value="ECO:0007669"/>
    <property type="project" value="UniProtKB-UniRule"/>
</dbReference>
<dbReference type="EMBL" id="ABXJ01000129">
    <property type="protein sequence ID" value="EEA89586.1"/>
    <property type="molecule type" value="Genomic_DNA"/>
</dbReference>
<name>B6GDR1_9ACTN</name>
<comment type="caution">
    <text evidence="20">The sequence shown here is derived from an EMBL/GenBank/DDBJ whole genome shotgun (WGS) entry which is preliminary data.</text>
</comment>
<feature type="binding site" evidence="18">
    <location>
        <position position="449"/>
    </location>
    <ligand>
        <name>acetyl-CoA</name>
        <dbReference type="ChEBI" id="CHEBI:57288"/>
    </ligand>
</feature>
<feature type="binding site" evidence="18">
    <location>
        <position position="111"/>
    </location>
    <ligand>
        <name>Mg(2+)</name>
        <dbReference type="ChEBI" id="CHEBI:18420"/>
    </ligand>
</feature>
<dbReference type="PANTHER" id="PTHR43584">
    <property type="entry name" value="NUCLEOTIDYL TRANSFERASE"/>
    <property type="match status" value="1"/>
</dbReference>
<evidence type="ECO:0000256" key="10">
    <source>
        <dbReference type="ARBA" id="ARBA00022960"/>
    </source>
</evidence>
<keyword evidence="21" id="KW-1185">Reference proteome</keyword>
<feature type="binding site" evidence="18">
    <location>
        <position position="237"/>
    </location>
    <ligand>
        <name>UDP-N-acetyl-alpha-D-glucosamine</name>
        <dbReference type="ChEBI" id="CHEBI:57705"/>
    </ligand>
</feature>
<feature type="binding site" evidence="18">
    <location>
        <position position="386"/>
    </location>
    <ligand>
        <name>UDP-N-acetyl-alpha-D-glucosamine</name>
        <dbReference type="ChEBI" id="CHEBI:57705"/>
    </ligand>
</feature>
<feature type="binding site" evidence="18">
    <location>
        <position position="148"/>
    </location>
    <ligand>
        <name>UDP-N-acetyl-alpha-D-glucosamine</name>
        <dbReference type="ChEBI" id="CHEBI:57705"/>
    </ligand>
</feature>
<comment type="catalytic activity">
    <reaction evidence="15 18">
        <text>alpha-D-glucosamine 1-phosphate + acetyl-CoA = N-acetyl-alpha-D-glucosamine 1-phosphate + CoA + H(+)</text>
        <dbReference type="Rhea" id="RHEA:13725"/>
        <dbReference type="ChEBI" id="CHEBI:15378"/>
        <dbReference type="ChEBI" id="CHEBI:57287"/>
        <dbReference type="ChEBI" id="CHEBI:57288"/>
        <dbReference type="ChEBI" id="CHEBI:57776"/>
        <dbReference type="ChEBI" id="CHEBI:58516"/>
        <dbReference type="EC" id="2.3.1.157"/>
    </reaction>
</comment>
<feature type="binding site" evidence="18">
    <location>
        <position position="81"/>
    </location>
    <ligand>
        <name>UDP-N-acetyl-alpha-D-glucosamine</name>
        <dbReference type="ChEBI" id="CHEBI:57705"/>
    </ligand>
</feature>
<evidence type="ECO:0000256" key="18">
    <source>
        <dbReference type="HAMAP-Rule" id="MF_01631"/>
    </source>
</evidence>
<comment type="similarity">
    <text evidence="3 18">In the N-terminal section; belongs to the N-acetylglucosamine-1-phosphate uridyltransferase family.</text>
</comment>
<proteinExistence type="inferred from homology"/>
<dbReference type="Proteomes" id="UP000003560">
    <property type="component" value="Unassembled WGS sequence"/>
</dbReference>
<evidence type="ECO:0000256" key="6">
    <source>
        <dbReference type="ARBA" id="ARBA00022695"/>
    </source>
</evidence>
<dbReference type="InterPro" id="IPR005882">
    <property type="entry name" value="Bifunctional_GlmU"/>
</dbReference>
<comment type="subunit">
    <text evidence="18">Homotrimer.</text>
</comment>
<keyword evidence="12 18" id="KW-0511">Multifunctional enzyme</keyword>
<keyword evidence="5 18" id="KW-0808">Transferase</keyword>